<dbReference type="RefSeq" id="WP_092467933.1">
    <property type="nucleotide sequence ID" value="NZ_FOOX01000001.1"/>
</dbReference>
<evidence type="ECO:0000256" key="1">
    <source>
        <dbReference type="SAM" id="Phobius"/>
    </source>
</evidence>
<evidence type="ECO:0000313" key="2">
    <source>
        <dbReference type="EMBL" id="SFF97102.1"/>
    </source>
</evidence>
<dbReference type="InterPro" id="IPR032585">
    <property type="entry name" value="DUF4912"/>
</dbReference>
<dbReference type="STRING" id="341036.SAMN05660649_00265"/>
<dbReference type="OrthoDB" id="9812700at2"/>
<protein>
    <recommendedName>
        <fullName evidence="4">DUF4912 domain-containing protein</fullName>
    </recommendedName>
</protein>
<organism evidence="2 3">
    <name type="scientific">Desulfotruncus arcticus DSM 17038</name>
    <dbReference type="NCBI Taxonomy" id="1121424"/>
    <lineage>
        <taxon>Bacteria</taxon>
        <taxon>Bacillati</taxon>
        <taxon>Bacillota</taxon>
        <taxon>Clostridia</taxon>
        <taxon>Eubacteriales</taxon>
        <taxon>Desulfallaceae</taxon>
        <taxon>Desulfotruncus</taxon>
    </lineage>
</organism>
<accession>A0A1I2N029</accession>
<gene>
    <name evidence="2" type="ORF">SAMN05660649_00265</name>
</gene>
<sequence>MSFIFNWALGVVLVLLLLTVFLWSAKNRRKPVQKKLQTPVFQEEFAEEAAFPVSQSETTPKISKHPIQEIPWNYGIDRLVLMVRDPNWIYAYWEITATKQEEFSCQFGAEAWSTSRPVLRVYDVTGLEYFNGYNANDYLDISINDFTDNWHIEVDRPNSSFCVDVGRVMPDGRFITILRSNIVKTPSVSISNLLDEEWMWIEGIYRSITKLHIGSSPMITEEIGQDMGIIPLGISSPGRPDKEV</sequence>
<keyword evidence="1" id="KW-0812">Transmembrane</keyword>
<keyword evidence="3" id="KW-1185">Reference proteome</keyword>
<evidence type="ECO:0000313" key="3">
    <source>
        <dbReference type="Proteomes" id="UP000199337"/>
    </source>
</evidence>
<reference evidence="3" key="1">
    <citation type="submission" date="2016-10" db="EMBL/GenBank/DDBJ databases">
        <authorList>
            <person name="Varghese N."/>
            <person name="Submissions S."/>
        </authorList>
    </citation>
    <scope>NUCLEOTIDE SEQUENCE [LARGE SCALE GENOMIC DNA]</scope>
    <source>
        <strain evidence="3">DSM 17038</strain>
    </source>
</reference>
<keyword evidence="1" id="KW-1133">Transmembrane helix</keyword>
<dbReference type="EMBL" id="FOOX01000001">
    <property type="protein sequence ID" value="SFF97102.1"/>
    <property type="molecule type" value="Genomic_DNA"/>
</dbReference>
<name>A0A1I2N029_9FIRM</name>
<dbReference type="Proteomes" id="UP000199337">
    <property type="component" value="Unassembled WGS sequence"/>
</dbReference>
<feature type="transmembrane region" description="Helical" evidence="1">
    <location>
        <begin position="6"/>
        <end position="25"/>
    </location>
</feature>
<proteinExistence type="predicted"/>
<evidence type="ECO:0008006" key="4">
    <source>
        <dbReference type="Google" id="ProtNLM"/>
    </source>
</evidence>
<dbReference type="Pfam" id="PF16258">
    <property type="entry name" value="DUF4912"/>
    <property type="match status" value="1"/>
</dbReference>
<dbReference type="AlphaFoldDB" id="A0A1I2N029"/>
<keyword evidence="1" id="KW-0472">Membrane</keyword>